<dbReference type="Gene3D" id="2.60.120.10">
    <property type="entry name" value="Jelly Rolls"/>
    <property type="match status" value="1"/>
</dbReference>
<dbReference type="Proteomes" id="UP000198507">
    <property type="component" value="Unassembled WGS sequence"/>
</dbReference>
<evidence type="ECO:0008006" key="4">
    <source>
        <dbReference type="Google" id="ProtNLM"/>
    </source>
</evidence>
<accession>A0A1I0CS04</accession>
<name>A0A1I0CS04_9ACTN</name>
<dbReference type="EMBL" id="FOIE01000003">
    <property type="protein sequence ID" value="SET22426.1"/>
    <property type="molecule type" value="Genomic_DNA"/>
</dbReference>
<evidence type="ECO:0000256" key="1">
    <source>
        <dbReference type="SAM" id="MobiDB-lite"/>
    </source>
</evidence>
<proteinExistence type="predicted"/>
<dbReference type="CDD" id="cd06990">
    <property type="entry name" value="cupin_DUF861"/>
    <property type="match status" value="1"/>
</dbReference>
<keyword evidence="3" id="KW-1185">Reference proteome</keyword>
<dbReference type="RefSeq" id="WP_091442356.1">
    <property type="nucleotide sequence ID" value="NZ_FOIE01000003.1"/>
</dbReference>
<feature type="region of interest" description="Disordered" evidence="1">
    <location>
        <begin position="1"/>
        <end position="23"/>
    </location>
</feature>
<dbReference type="InterPro" id="IPR014710">
    <property type="entry name" value="RmlC-like_jellyroll"/>
</dbReference>
<dbReference type="SUPFAM" id="SSF51182">
    <property type="entry name" value="RmlC-like cupins"/>
    <property type="match status" value="1"/>
</dbReference>
<dbReference type="AlphaFoldDB" id="A0A1I0CS04"/>
<dbReference type="InterPro" id="IPR011051">
    <property type="entry name" value="RmlC_Cupin_sf"/>
</dbReference>
<evidence type="ECO:0000313" key="2">
    <source>
        <dbReference type="EMBL" id="SET22426.1"/>
    </source>
</evidence>
<gene>
    <name evidence="2" type="ORF">SAMN04488546_1735</name>
</gene>
<sequence length="120" mass="12792">MASIETKSMDHPDETRTPDKTSMNVVHLGGATVGRFTLQPGWRWSDCIKPVVGTDSCQAAHLGYVVSGTIHIAATDGAEADLSAGDAYRLEPGHDAWVVGNEPFVALEFESKTADTYAKG</sequence>
<reference evidence="3" key="1">
    <citation type="submission" date="2016-10" db="EMBL/GenBank/DDBJ databases">
        <authorList>
            <person name="Varghese N."/>
            <person name="Submissions S."/>
        </authorList>
    </citation>
    <scope>NUCLEOTIDE SEQUENCE [LARGE SCALE GENOMIC DNA]</scope>
    <source>
        <strain evidence="3">DSM 44209</strain>
    </source>
</reference>
<evidence type="ECO:0000313" key="3">
    <source>
        <dbReference type="Proteomes" id="UP000198507"/>
    </source>
</evidence>
<protein>
    <recommendedName>
        <fullName evidence="4">Cupin domain-containing protein</fullName>
    </recommendedName>
</protein>
<organism evidence="2 3">
    <name type="scientific">Geodermatophilus poikilotrophus</name>
    <dbReference type="NCBI Taxonomy" id="1333667"/>
    <lineage>
        <taxon>Bacteria</taxon>
        <taxon>Bacillati</taxon>
        <taxon>Actinomycetota</taxon>
        <taxon>Actinomycetes</taxon>
        <taxon>Geodermatophilales</taxon>
        <taxon>Geodermatophilaceae</taxon>
        <taxon>Geodermatophilus</taxon>
    </lineage>
</organism>
<dbReference type="OrthoDB" id="161242at2"/>
<feature type="compositionally biased region" description="Basic and acidic residues" evidence="1">
    <location>
        <begin position="7"/>
        <end position="19"/>
    </location>
</feature>